<dbReference type="InterPro" id="IPR023174">
    <property type="entry name" value="PDEase_CS"/>
</dbReference>
<feature type="binding site" evidence="8">
    <location>
        <position position="573"/>
    </location>
    <ligand>
        <name>Zn(2+)</name>
        <dbReference type="ChEBI" id="CHEBI:29105"/>
        <label>1</label>
    </ligand>
</feature>
<dbReference type="SMART" id="SM00471">
    <property type="entry name" value="HDc"/>
    <property type="match status" value="1"/>
</dbReference>
<feature type="binding site" evidence="7">
    <location>
        <position position="703"/>
    </location>
    <ligand>
        <name>AMP</name>
        <dbReference type="ChEBI" id="CHEBI:456215"/>
    </ligand>
</feature>
<dbReference type="OrthoDB" id="189220at2759"/>
<evidence type="ECO:0000256" key="2">
    <source>
        <dbReference type="ARBA" id="ARBA00006437"/>
    </source>
</evidence>
<feature type="binding site" evidence="8">
    <location>
        <position position="536"/>
    </location>
    <ligand>
        <name>Zn(2+)</name>
        <dbReference type="ChEBI" id="CHEBI:29105"/>
        <label>1</label>
    </ligand>
</feature>
<comment type="similarity">
    <text evidence="2">Belongs to the cyclic nucleotide phosphodiesterase family. PDE8 subfamily.</text>
</comment>
<dbReference type="PROSITE" id="PS50112">
    <property type="entry name" value="PAS"/>
    <property type="match status" value="1"/>
</dbReference>
<dbReference type="GO" id="GO:0046872">
    <property type="term" value="F:metal ion binding"/>
    <property type="evidence" value="ECO:0007669"/>
    <property type="project" value="UniProtKB-KW"/>
</dbReference>
<feature type="region of interest" description="Disordered" evidence="10">
    <location>
        <begin position="800"/>
        <end position="826"/>
    </location>
</feature>
<dbReference type="GO" id="GO:0007165">
    <property type="term" value="P:signal transduction"/>
    <property type="evidence" value="ECO:0007669"/>
    <property type="project" value="InterPro"/>
</dbReference>
<dbReference type="Pfam" id="PF00233">
    <property type="entry name" value="PDEase_I"/>
    <property type="match status" value="1"/>
</dbReference>
<dbReference type="InterPro" id="IPR036971">
    <property type="entry name" value="PDEase_catalytic_dom_sf"/>
</dbReference>
<dbReference type="EMBL" id="NIVC01000046">
    <property type="protein sequence ID" value="PAA92555.1"/>
    <property type="molecule type" value="Genomic_DNA"/>
</dbReference>
<evidence type="ECO:0000256" key="1">
    <source>
        <dbReference type="ARBA" id="ARBA00004703"/>
    </source>
</evidence>
<dbReference type="InterPro" id="IPR000014">
    <property type="entry name" value="PAS"/>
</dbReference>
<evidence type="ECO:0000256" key="5">
    <source>
        <dbReference type="ARBA" id="ARBA00023149"/>
    </source>
</evidence>
<dbReference type="InterPro" id="IPR035965">
    <property type="entry name" value="PAS-like_dom_sf"/>
</dbReference>
<evidence type="ECO:0000256" key="10">
    <source>
        <dbReference type="SAM" id="MobiDB-lite"/>
    </source>
</evidence>
<proteinExistence type="inferred from homology"/>
<feature type="binding site" evidence="7">
    <location>
        <begin position="532"/>
        <end position="536"/>
    </location>
    <ligand>
        <name>AMP</name>
        <dbReference type="ChEBI" id="CHEBI:456215"/>
    </ligand>
</feature>
<dbReference type="InterPro" id="IPR003607">
    <property type="entry name" value="HD/PDEase_dom"/>
</dbReference>
<dbReference type="PANTHER" id="PTHR11347">
    <property type="entry name" value="CYCLIC NUCLEOTIDE PHOSPHODIESTERASE"/>
    <property type="match status" value="1"/>
</dbReference>
<evidence type="ECO:0000259" key="11">
    <source>
        <dbReference type="PROSITE" id="PS50112"/>
    </source>
</evidence>
<dbReference type="CDD" id="cd00130">
    <property type="entry name" value="PAS"/>
    <property type="match status" value="1"/>
</dbReference>
<evidence type="ECO:0000259" key="12">
    <source>
        <dbReference type="PROSITE" id="PS51845"/>
    </source>
</evidence>
<dbReference type="InterPro" id="IPR002073">
    <property type="entry name" value="PDEase_catalytic_dom"/>
</dbReference>
<dbReference type="AlphaFoldDB" id="A0A267EMK8"/>
<comment type="caution">
    <text evidence="13">The sequence shown here is derived from an EMBL/GenBank/DDBJ whole genome shotgun (WGS) entry which is preliminary data.</text>
</comment>
<dbReference type="EC" id="3.1.4.-" evidence="9"/>
<name>A0A267EMK8_9PLAT</name>
<dbReference type="UniPathway" id="UPA00762">
    <property type="reaction ID" value="UER00747"/>
</dbReference>
<accession>A0A267EMK8</accession>
<reference evidence="13 15" key="1">
    <citation type="submission" date="2017-06" db="EMBL/GenBank/DDBJ databases">
        <title>A platform for efficient transgenesis in Macrostomum lignano, a flatworm model organism for stem cell research.</title>
        <authorList>
            <person name="Berezikov E."/>
        </authorList>
    </citation>
    <scope>NUCLEOTIDE SEQUENCE [LARGE SCALE GENOMIC DNA]</scope>
    <source>
        <strain evidence="13">DV1</strain>
        <tissue evidence="13">Whole organism</tissue>
    </source>
</reference>
<evidence type="ECO:0000313" key="13">
    <source>
        <dbReference type="EMBL" id="PAA62069.1"/>
    </source>
</evidence>
<evidence type="ECO:0000313" key="15">
    <source>
        <dbReference type="Proteomes" id="UP000215902"/>
    </source>
</evidence>
<dbReference type="EMBL" id="NIVC01001976">
    <property type="protein sequence ID" value="PAA62069.1"/>
    <property type="molecule type" value="Genomic_DNA"/>
</dbReference>
<dbReference type="GO" id="GO:0004114">
    <property type="term" value="F:3',5'-cyclic-nucleotide phosphodiesterase activity"/>
    <property type="evidence" value="ECO:0007669"/>
    <property type="project" value="InterPro"/>
</dbReference>
<feature type="binding site" evidence="8">
    <location>
        <position position="703"/>
    </location>
    <ligand>
        <name>Zn(2+)</name>
        <dbReference type="ChEBI" id="CHEBI:29105"/>
        <label>1</label>
    </ligand>
</feature>
<evidence type="ECO:0000256" key="9">
    <source>
        <dbReference type="RuleBase" id="RU363067"/>
    </source>
</evidence>
<dbReference type="Gene3D" id="3.30.450.20">
    <property type="entry name" value="PAS domain"/>
    <property type="match status" value="1"/>
</dbReference>
<evidence type="ECO:0000256" key="6">
    <source>
        <dbReference type="PIRSR" id="PIRSR623088-1"/>
    </source>
</evidence>
<organism evidence="13 15">
    <name type="scientific">Macrostomum lignano</name>
    <dbReference type="NCBI Taxonomy" id="282301"/>
    <lineage>
        <taxon>Eukaryota</taxon>
        <taxon>Metazoa</taxon>
        <taxon>Spiralia</taxon>
        <taxon>Lophotrochozoa</taxon>
        <taxon>Platyhelminthes</taxon>
        <taxon>Rhabditophora</taxon>
        <taxon>Macrostomorpha</taxon>
        <taxon>Macrostomida</taxon>
        <taxon>Macrostomidae</taxon>
        <taxon>Macrostomum</taxon>
    </lineage>
</organism>
<dbReference type="SUPFAM" id="SSF55785">
    <property type="entry name" value="PYP-like sensor domain (PAS domain)"/>
    <property type="match status" value="1"/>
</dbReference>
<feature type="binding site" evidence="7">
    <location>
        <position position="573"/>
    </location>
    <ligand>
        <name>AMP</name>
        <dbReference type="ChEBI" id="CHEBI:456215"/>
    </ligand>
</feature>
<evidence type="ECO:0000256" key="4">
    <source>
        <dbReference type="ARBA" id="ARBA00022801"/>
    </source>
</evidence>
<keyword evidence="5" id="KW-0114">cAMP</keyword>
<feature type="domain" description="PAS" evidence="11">
    <location>
        <begin position="189"/>
        <end position="259"/>
    </location>
</feature>
<evidence type="ECO:0000256" key="3">
    <source>
        <dbReference type="ARBA" id="ARBA00022723"/>
    </source>
</evidence>
<feature type="binding site" evidence="8">
    <location>
        <position position="572"/>
    </location>
    <ligand>
        <name>Zn(2+)</name>
        <dbReference type="ChEBI" id="CHEBI:29105"/>
        <label>1</label>
    </ligand>
</feature>
<keyword evidence="3 8" id="KW-0479">Metal-binding</keyword>
<dbReference type="Pfam" id="PF13426">
    <property type="entry name" value="PAS_9"/>
    <property type="match status" value="1"/>
</dbReference>
<evidence type="ECO:0000256" key="8">
    <source>
        <dbReference type="PIRSR" id="PIRSR623088-3"/>
    </source>
</evidence>
<feature type="compositionally biased region" description="Acidic residues" evidence="10">
    <location>
        <begin position="809"/>
        <end position="826"/>
    </location>
</feature>
<protein>
    <recommendedName>
        <fullName evidence="9">Phosphodiesterase</fullName>
        <ecNumber evidence="9">3.1.4.-</ecNumber>
    </recommendedName>
</protein>
<feature type="binding site" evidence="8">
    <location>
        <position position="573"/>
    </location>
    <ligand>
        <name>Zn(2+)</name>
        <dbReference type="ChEBI" id="CHEBI:29105"/>
        <label>2</label>
    </ligand>
</feature>
<dbReference type="Proteomes" id="UP000215902">
    <property type="component" value="Unassembled WGS sequence"/>
</dbReference>
<comment type="pathway">
    <text evidence="1">Purine metabolism; 3',5'-cyclic AMP degradation; AMP from 3',5'-cyclic AMP: step 1/1.</text>
</comment>
<keyword evidence="15" id="KW-1185">Reference proteome</keyword>
<dbReference type="GO" id="GO:0006198">
    <property type="term" value="P:cAMP catabolic process"/>
    <property type="evidence" value="ECO:0007669"/>
    <property type="project" value="UniProtKB-UniPathway"/>
</dbReference>
<dbReference type="SMART" id="SM00091">
    <property type="entry name" value="PAS"/>
    <property type="match status" value="1"/>
</dbReference>
<dbReference type="CDD" id="cd00077">
    <property type="entry name" value="HDc"/>
    <property type="match status" value="1"/>
</dbReference>
<evidence type="ECO:0000313" key="14">
    <source>
        <dbReference type="EMBL" id="PAA92555.1"/>
    </source>
</evidence>
<dbReference type="STRING" id="282301.A0A267EMK8"/>
<dbReference type="PROSITE" id="PS00126">
    <property type="entry name" value="PDEASE_I_1"/>
    <property type="match status" value="1"/>
</dbReference>
<feature type="region of interest" description="Disordered" evidence="10">
    <location>
        <begin position="256"/>
        <end position="283"/>
    </location>
</feature>
<sequence length="826" mass="92918">MGCTSSTERRGSTALGGADFTGIDRLQQQQHNFTDLAADAQFLPNINGMLPEDDVMSVLLVFPREDSLSLCFVKAAEKLALPCDSAFSPETAMEMYISGQHDAVIIDRRGLPGLDSDSLIKSFRSVTHAAASTFTAVTKTGSKNYANLATLLQLGYDKKFPESISIEACCEELLDTQHNNFRCQQKLTAFAALATALTHCSDAVEITNDKFQIQYANPAHERMFGFALGEMIGKSSFEMIHSDKTDEEVSNLQQHLRRGKEWDGAVTGRRKSGASADHHNSIYPVKGRKGKVQHFVCLKQSGSHHAGGYEKHLANSHHDYSLPKDSSLMAGIKTGSRKDSGTGRLNSVTIEAPIHKVINLINVAQENSNPTVAAALDRVLEILHQSTDLYTGELPSTQEDKMTSDYVGGLMTGGSKPPEKKRQVMLQPRRMHQRPSEIMSEHINQLLENSSSNIQSLSEIPEELLAYLDNDDDWSFDIIELERVTEKKPMVYLAMKTLQRFNVCHFLQCSEDTMLKWLQVIQDHYHADNCYHNATHGADVMQSSAYFLERDRIKSIFDEMDEVASLLGALVHDLDHPGRTNPFLINSQHKLAILYNDITVLESHHVSLAFQLTTRDDRINIFKNMSREDYKTLRQSMIDIVLATEMAKHFEHVGKFANQIVAPLVAKEGEEGAERITEEEALEMLTKSENRTLIKRVLIKCSDVSNPCRSLKLCKEWAKRISEEYFQQTDEEKSKGLPIVMPVFDRTTCNMPHSQTSFIDFFLREMFSAWHAFCDVPQLVENLNNNYAYWKQLADENKRAEEAMREAAESEEEAAAAESADEERTA</sequence>
<dbReference type="NCBIfam" id="TIGR00229">
    <property type="entry name" value="sensory_box"/>
    <property type="match status" value="1"/>
</dbReference>
<feature type="active site" description="Proton donor" evidence="6">
    <location>
        <position position="532"/>
    </location>
</feature>
<dbReference type="Pfam" id="PF23198">
    <property type="entry name" value="PDE8A_N"/>
    <property type="match status" value="1"/>
</dbReference>
<comment type="cofactor">
    <cofactor evidence="9">
        <name>a divalent metal cation</name>
        <dbReference type="ChEBI" id="CHEBI:60240"/>
    </cofactor>
    <text evidence="9">Binds 2 divalent metal cations per subunit. Site 1 may preferentially bind zinc ions, while site 2 has a preference for magnesium and/or manganese ions.</text>
</comment>
<keyword evidence="4 9" id="KW-0378">Hydrolase</keyword>
<dbReference type="PRINTS" id="PR00387">
    <property type="entry name" value="PDIESTERASE1"/>
</dbReference>
<gene>
    <name evidence="14" type="ORF">BOX15_Mlig015483g2</name>
    <name evidence="13" type="ORF">BOX15_Mlig019134g1</name>
</gene>
<dbReference type="InterPro" id="IPR057304">
    <property type="entry name" value="PDE8-like_REC_N"/>
</dbReference>
<evidence type="ECO:0000256" key="7">
    <source>
        <dbReference type="PIRSR" id="PIRSR623088-2"/>
    </source>
</evidence>
<dbReference type="PROSITE" id="PS51845">
    <property type="entry name" value="PDEASE_I_2"/>
    <property type="match status" value="1"/>
</dbReference>
<feature type="binding site" evidence="7">
    <location>
        <position position="755"/>
    </location>
    <ligand>
        <name>AMP</name>
        <dbReference type="ChEBI" id="CHEBI:456215"/>
    </ligand>
</feature>
<dbReference type="SUPFAM" id="SSF109604">
    <property type="entry name" value="HD-domain/PDEase-like"/>
    <property type="match status" value="1"/>
</dbReference>
<dbReference type="InterPro" id="IPR023088">
    <property type="entry name" value="PDEase"/>
</dbReference>
<feature type="domain" description="PDEase" evidence="12">
    <location>
        <begin position="456"/>
        <end position="797"/>
    </location>
</feature>
<dbReference type="Gene3D" id="1.10.1300.10">
    <property type="entry name" value="3'5'-cyclic nucleotide phosphodiesterase, catalytic domain"/>
    <property type="match status" value="1"/>
</dbReference>